<protein>
    <submittedName>
        <fullName evidence="2">Unannotated protein</fullName>
    </submittedName>
</protein>
<organism evidence="2">
    <name type="scientific">freshwater metagenome</name>
    <dbReference type="NCBI Taxonomy" id="449393"/>
    <lineage>
        <taxon>unclassified sequences</taxon>
        <taxon>metagenomes</taxon>
        <taxon>ecological metagenomes</taxon>
    </lineage>
</organism>
<dbReference type="EMBL" id="CAEZSZ010000029">
    <property type="protein sequence ID" value="CAB4552623.1"/>
    <property type="molecule type" value="Genomic_DNA"/>
</dbReference>
<dbReference type="AlphaFoldDB" id="A0A6J6CR48"/>
<feature type="transmembrane region" description="Helical" evidence="1">
    <location>
        <begin position="6"/>
        <end position="25"/>
    </location>
</feature>
<proteinExistence type="predicted"/>
<evidence type="ECO:0000256" key="1">
    <source>
        <dbReference type="SAM" id="Phobius"/>
    </source>
</evidence>
<keyword evidence="1" id="KW-0812">Transmembrane</keyword>
<keyword evidence="1" id="KW-1133">Transmembrane helix</keyword>
<keyword evidence="1" id="KW-0472">Membrane</keyword>
<evidence type="ECO:0000313" key="2">
    <source>
        <dbReference type="EMBL" id="CAB4552623.1"/>
    </source>
</evidence>
<gene>
    <name evidence="2" type="ORF">UFOPK1561_00395</name>
    <name evidence="3" type="ORF">UFOPK2044_00421</name>
</gene>
<accession>A0A6J6CR48</accession>
<evidence type="ECO:0000313" key="3">
    <source>
        <dbReference type="EMBL" id="CAB4631768.1"/>
    </source>
</evidence>
<reference evidence="2" key="1">
    <citation type="submission" date="2020-05" db="EMBL/GenBank/DDBJ databases">
        <authorList>
            <person name="Chiriac C."/>
            <person name="Salcher M."/>
            <person name="Ghai R."/>
            <person name="Kavagutti S V."/>
        </authorList>
    </citation>
    <scope>NUCLEOTIDE SEQUENCE</scope>
</reference>
<name>A0A6J6CR48_9ZZZZ</name>
<dbReference type="EMBL" id="CAEZVO010000042">
    <property type="protein sequence ID" value="CAB4631768.1"/>
    <property type="molecule type" value="Genomic_DNA"/>
</dbReference>
<feature type="transmembrane region" description="Helical" evidence="1">
    <location>
        <begin position="32"/>
        <end position="50"/>
    </location>
</feature>
<sequence>MVLIKLVIGAWAGIGCGFGSILVVFATRFAAAGALGLIGAIGVAGTWVAAGVTGAADPFEVACGVAVGR</sequence>
<dbReference type="PROSITE" id="PS51257">
    <property type="entry name" value="PROKAR_LIPOPROTEIN"/>
    <property type="match status" value="1"/>
</dbReference>